<gene>
    <name evidence="2" type="ORF">M0M57_05010</name>
</gene>
<keyword evidence="1" id="KW-1133">Transmembrane helix</keyword>
<dbReference type="RefSeq" id="WP_248435949.1">
    <property type="nucleotide sequence ID" value="NZ_CP096205.1"/>
</dbReference>
<evidence type="ECO:0000256" key="1">
    <source>
        <dbReference type="SAM" id="Phobius"/>
    </source>
</evidence>
<protein>
    <recommendedName>
        <fullName evidence="4">DUF3592 domain-containing protein</fullName>
    </recommendedName>
</protein>
<dbReference type="Proteomes" id="UP000830583">
    <property type="component" value="Chromosome"/>
</dbReference>
<accession>A0ABY4KH98</accession>
<evidence type="ECO:0000313" key="2">
    <source>
        <dbReference type="EMBL" id="UPQ80195.1"/>
    </source>
</evidence>
<evidence type="ECO:0008006" key="4">
    <source>
        <dbReference type="Google" id="ProtNLM"/>
    </source>
</evidence>
<dbReference type="EMBL" id="CP096205">
    <property type="protein sequence ID" value="UPQ80195.1"/>
    <property type="molecule type" value="Genomic_DNA"/>
</dbReference>
<feature type="transmembrane region" description="Helical" evidence="1">
    <location>
        <begin position="7"/>
        <end position="26"/>
    </location>
</feature>
<reference evidence="2" key="1">
    <citation type="submission" date="2022-04" db="EMBL/GenBank/DDBJ databases">
        <title>Consumption of N2O by Flavobacterium azooxidireducens sp. nov. isolated from Decomposing Leaf Litter of Phragmites australis (Cav.).</title>
        <authorList>
            <person name="Behrendt U."/>
            <person name="Spanner T."/>
            <person name="Augustin J."/>
            <person name="Horn M.A."/>
            <person name="Kolb S."/>
            <person name="Ulrich A."/>
        </authorList>
    </citation>
    <scope>NUCLEOTIDE SEQUENCE</scope>
    <source>
        <strain evidence="2">IGB 4-14</strain>
    </source>
</reference>
<sequence length="165" mass="19484">MIKKITIVVSVLILPFIFCFLIYIQISQITKTKDQFNVNEGKVESFGITLKTYKGGQRSPKTVSEVFYIKLKNNETTFSYFNRNENEYVRLKEKIKSGDAVKVYNEGYNASQNTIDIIQLEKNHEILINKSEFDYNAYILLILFSVFLILYFYIPYKYIYLKSKK</sequence>
<name>A0ABY4KH98_9FLAO</name>
<feature type="transmembrane region" description="Helical" evidence="1">
    <location>
        <begin position="137"/>
        <end position="156"/>
    </location>
</feature>
<keyword evidence="1" id="KW-0812">Transmembrane</keyword>
<keyword evidence="3" id="KW-1185">Reference proteome</keyword>
<organism evidence="2 3">
    <name type="scientific">Flavobacterium azooxidireducens</name>
    <dbReference type="NCBI Taxonomy" id="1871076"/>
    <lineage>
        <taxon>Bacteria</taxon>
        <taxon>Pseudomonadati</taxon>
        <taxon>Bacteroidota</taxon>
        <taxon>Flavobacteriia</taxon>
        <taxon>Flavobacteriales</taxon>
        <taxon>Flavobacteriaceae</taxon>
        <taxon>Flavobacterium</taxon>
    </lineage>
</organism>
<keyword evidence="1" id="KW-0472">Membrane</keyword>
<evidence type="ECO:0000313" key="3">
    <source>
        <dbReference type="Proteomes" id="UP000830583"/>
    </source>
</evidence>
<proteinExistence type="predicted"/>